<reference evidence="2" key="1">
    <citation type="journal article" date="2021" name="Proc. Natl. Acad. Sci. U.S.A.">
        <title>A Catalog of Tens of Thousands of Viruses from Human Metagenomes Reveals Hidden Associations with Chronic Diseases.</title>
        <authorList>
            <person name="Tisza M.J."/>
            <person name="Buck C.B."/>
        </authorList>
    </citation>
    <scope>NUCLEOTIDE SEQUENCE</scope>
    <source>
        <strain evidence="2">CtqPn17</strain>
    </source>
</reference>
<feature type="region of interest" description="Disordered" evidence="1">
    <location>
        <begin position="20"/>
        <end position="44"/>
    </location>
</feature>
<proteinExistence type="predicted"/>
<dbReference type="EMBL" id="BK015642">
    <property type="protein sequence ID" value="DAE17601.1"/>
    <property type="molecule type" value="Genomic_DNA"/>
</dbReference>
<accession>A0A8S5QFL7</accession>
<name>A0A8S5QFL7_9CAUD</name>
<evidence type="ECO:0000256" key="1">
    <source>
        <dbReference type="SAM" id="MobiDB-lite"/>
    </source>
</evidence>
<evidence type="ECO:0000313" key="2">
    <source>
        <dbReference type="EMBL" id="DAE17601.1"/>
    </source>
</evidence>
<feature type="compositionally biased region" description="Polar residues" evidence="1">
    <location>
        <begin position="21"/>
        <end position="32"/>
    </location>
</feature>
<sequence>MSYNKRIVWKDHVVERPRTFSEVSNSDGTKTLNPAPGEVKQQGTPMSAKHFNTMEEAIQHIANAYDMMVTSYQAEIRDLKKRVAALETKVTTLTS</sequence>
<protein>
    <submittedName>
        <fullName evidence="2">Cyclic nucleotide-gated cation channel protein</fullName>
    </submittedName>
</protein>
<organism evidence="2">
    <name type="scientific">Caudovirales sp. ctqPn17</name>
    <dbReference type="NCBI Taxonomy" id="2825772"/>
    <lineage>
        <taxon>Viruses</taxon>
        <taxon>Duplodnaviria</taxon>
        <taxon>Heunggongvirae</taxon>
        <taxon>Uroviricota</taxon>
        <taxon>Caudoviricetes</taxon>
    </lineage>
</organism>